<dbReference type="Proteomes" id="UP000216207">
    <property type="component" value="Unassembled WGS sequence"/>
</dbReference>
<dbReference type="Pfam" id="PF02660">
    <property type="entry name" value="G3P_acyltransf"/>
    <property type="match status" value="1"/>
</dbReference>
<evidence type="ECO:0000256" key="1">
    <source>
        <dbReference type="ARBA" id="ARBA00022475"/>
    </source>
</evidence>
<evidence type="ECO:0000256" key="4">
    <source>
        <dbReference type="ARBA" id="ARBA00022692"/>
    </source>
</evidence>
<accession>A0A268P1A2</accession>
<comment type="caution">
    <text evidence="11">The sequence shown here is derived from an EMBL/GenBank/DDBJ whole genome shotgun (WGS) entry which is preliminary data.</text>
</comment>
<evidence type="ECO:0000313" key="12">
    <source>
        <dbReference type="Proteomes" id="UP000216207"/>
    </source>
</evidence>
<evidence type="ECO:0000256" key="7">
    <source>
        <dbReference type="ARBA" id="ARBA00023136"/>
    </source>
</evidence>
<gene>
    <name evidence="11" type="ORF">CHH72_08285</name>
</gene>
<proteinExistence type="predicted"/>
<evidence type="ECO:0000313" key="11">
    <source>
        <dbReference type="EMBL" id="PAE89279.1"/>
    </source>
</evidence>
<dbReference type="InterPro" id="IPR003811">
    <property type="entry name" value="G3P_acylTferase_PlsY"/>
</dbReference>
<evidence type="ECO:0000256" key="8">
    <source>
        <dbReference type="ARBA" id="ARBA00023209"/>
    </source>
</evidence>
<feature type="transmembrane region" description="Helical" evidence="10">
    <location>
        <begin position="144"/>
        <end position="176"/>
    </location>
</feature>
<dbReference type="SMART" id="SM01207">
    <property type="entry name" value="G3P_acyltransf"/>
    <property type="match status" value="1"/>
</dbReference>
<organism evidence="11 12">
    <name type="scientific">Shouchella clausii</name>
    <name type="common">Alkalihalobacillus clausii</name>
    <dbReference type="NCBI Taxonomy" id="79880"/>
    <lineage>
        <taxon>Bacteria</taxon>
        <taxon>Bacillati</taxon>
        <taxon>Bacillota</taxon>
        <taxon>Bacilli</taxon>
        <taxon>Bacillales</taxon>
        <taxon>Bacillaceae</taxon>
        <taxon>Shouchella</taxon>
    </lineage>
</organism>
<dbReference type="GO" id="GO:0005886">
    <property type="term" value="C:plasma membrane"/>
    <property type="evidence" value="ECO:0007669"/>
    <property type="project" value="InterPro"/>
</dbReference>
<keyword evidence="2" id="KW-0444">Lipid biosynthesis</keyword>
<reference evidence="11 12" key="1">
    <citation type="submission" date="2017-07" db="EMBL/GenBank/DDBJ databases">
        <title>Isolation and whole genome analysis of endospore-forming bacteria from heroin.</title>
        <authorList>
            <person name="Kalinowski J."/>
            <person name="Ahrens B."/>
            <person name="Al-Dilaimi A."/>
            <person name="Winkler A."/>
            <person name="Wibberg D."/>
            <person name="Schleenbecker U."/>
            <person name="Ruckert C."/>
            <person name="Wolfel R."/>
            <person name="Grass G."/>
        </authorList>
    </citation>
    <scope>NUCLEOTIDE SEQUENCE [LARGE SCALE GENOMIC DNA]</scope>
    <source>
        <strain evidence="11 12">7539</strain>
    </source>
</reference>
<dbReference type="GO" id="GO:0008654">
    <property type="term" value="P:phospholipid biosynthetic process"/>
    <property type="evidence" value="ECO:0007669"/>
    <property type="project" value="UniProtKB-KW"/>
</dbReference>
<sequence length="181" mass="19205">MSFFLLVAVSYACGCINGAYYIGHMKYKQDIRTLGSTNAGARNAGRIFGKKAFIGTVVIDAFKTIIPLAIGQIWLDVSEIVIGAMALAILIGHIWPLQLQRSGGKGVVVYLAAALVLAPLALVVCGLALAVLRACKRSFTEAGFIAICTIPLTLLCQTAYSLAGLFALLLMIVLVAHRKGH</sequence>
<keyword evidence="3" id="KW-0808">Transferase</keyword>
<feature type="transmembrane region" description="Helical" evidence="10">
    <location>
        <begin position="6"/>
        <end position="23"/>
    </location>
</feature>
<dbReference type="PANTHER" id="PTHR30309">
    <property type="entry name" value="INNER MEMBRANE PROTEIN YGIH"/>
    <property type="match status" value="1"/>
</dbReference>
<evidence type="ECO:0000256" key="3">
    <source>
        <dbReference type="ARBA" id="ARBA00022679"/>
    </source>
</evidence>
<keyword evidence="6" id="KW-0443">Lipid metabolism</keyword>
<feature type="transmembrane region" description="Helical" evidence="10">
    <location>
        <begin position="52"/>
        <end position="74"/>
    </location>
</feature>
<keyword evidence="9" id="KW-1208">Phospholipid metabolism</keyword>
<feature type="transmembrane region" description="Helical" evidence="10">
    <location>
        <begin position="80"/>
        <end position="97"/>
    </location>
</feature>
<name>A0A268P1A2_SHOCL</name>
<dbReference type="GO" id="GO:0043772">
    <property type="term" value="F:acyl-phosphate glycerol-3-phosphate acyltransferase activity"/>
    <property type="evidence" value="ECO:0007669"/>
    <property type="project" value="InterPro"/>
</dbReference>
<dbReference type="RefSeq" id="WP_073305258.1">
    <property type="nucleotide sequence ID" value="NZ_JAIEWK010000005.1"/>
</dbReference>
<keyword evidence="4 10" id="KW-0812">Transmembrane</keyword>
<keyword evidence="5 10" id="KW-1133">Transmembrane helix</keyword>
<dbReference type="EMBL" id="NPCC01000009">
    <property type="protein sequence ID" value="PAE89279.1"/>
    <property type="molecule type" value="Genomic_DNA"/>
</dbReference>
<evidence type="ECO:0000256" key="5">
    <source>
        <dbReference type="ARBA" id="ARBA00022989"/>
    </source>
</evidence>
<keyword evidence="8" id="KW-0594">Phospholipid biosynthesis</keyword>
<evidence type="ECO:0000256" key="2">
    <source>
        <dbReference type="ARBA" id="ARBA00022516"/>
    </source>
</evidence>
<protein>
    <submittedName>
        <fullName evidence="11">Uncharacterized protein</fullName>
    </submittedName>
</protein>
<keyword evidence="1" id="KW-1003">Cell membrane</keyword>
<evidence type="ECO:0000256" key="9">
    <source>
        <dbReference type="ARBA" id="ARBA00023264"/>
    </source>
</evidence>
<dbReference type="PANTHER" id="PTHR30309:SF0">
    <property type="entry name" value="GLYCEROL-3-PHOSPHATE ACYLTRANSFERASE-RELATED"/>
    <property type="match status" value="1"/>
</dbReference>
<evidence type="ECO:0000256" key="6">
    <source>
        <dbReference type="ARBA" id="ARBA00023098"/>
    </source>
</evidence>
<keyword evidence="7 10" id="KW-0472">Membrane</keyword>
<dbReference type="AlphaFoldDB" id="A0A268P1A2"/>
<feature type="transmembrane region" description="Helical" evidence="10">
    <location>
        <begin position="109"/>
        <end position="132"/>
    </location>
</feature>
<evidence type="ECO:0000256" key="10">
    <source>
        <dbReference type="SAM" id="Phobius"/>
    </source>
</evidence>